<protein>
    <recommendedName>
        <fullName evidence="3">Gamma-butyrobetaine hydroxylase-like N-terminal domain-containing protein</fullName>
    </recommendedName>
</protein>
<dbReference type="Proteomes" id="UP001220256">
    <property type="component" value="Unassembled WGS sequence"/>
</dbReference>
<sequence>FIYLPTRDRNLGYKLNYFPGFVQALLHNCLSLTLAPLVLHISHELHLAHSTQAEWAVESRWTTGHRHVTPGSSRLLNTKMAWNGRQSGRTMPDIVTFPGKAKDGREVVLNLENCQCPKCIHPDTMQRISDTFSIPQNVKIESIEHNDNMVEIKSAGSDNHLGLYSYDWLYAHAQSDVYISKTNPVSYPTRIRYVTQSQRVKIRE</sequence>
<keyword evidence="2" id="KW-0408">Iron</keyword>
<evidence type="ECO:0000313" key="4">
    <source>
        <dbReference type="EMBL" id="KAJ5254942.1"/>
    </source>
</evidence>
<comment type="caution">
    <text evidence="4">The sequence shown here is derived from an EMBL/GenBank/DDBJ whole genome shotgun (WGS) entry which is preliminary data.</text>
</comment>
<proteinExistence type="predicted"/>
<dbReference type="Gene3D" id="3.30.2020.30">
    <property type="match status" value="1"/>
</dbReference>
<organism evidence="4 5">
    <name type="scientific">Penicillium chrysogenum</name>
    <name type="common">Penicillium notatum</name>
    <dbReference type="NCBI Taxonomy" id="5076"/>
    <lineage>
        <taxon>Eukaryota</taxon>
        <taxon>Fungi</taxon>
        <taxon>Dikarya</taxon>
        <taxon>Ascomycota</taxon>
        <taxon>Pezizomycotina</taxon>
        <taxon>Eurotiomycetes</taxon>
        <taxon>Eurotiomycetidae</taxon>
        <taxon>Eurotiales</taxon>
        <taxon>Aspergillaceae</taxon>
        <taxon>Penicillium</taxon>
        <taxon>Penicillium chrysogenum species complex</taxon>
    </lineage>
</organism>
<evidence type="ECO:0000256" key="2">
    <source>
        <dbReference type="ARBA" id="ARBA00023004"/>
    </source>
</evidence>
<reference evidence="4 5" key="1">
    <citation type="journal article" date="2023" name="IMA Fungus">
        <title>Comparative genomic study of the Penicillium genus elucidates a diverse pangenome and 15 lateral gene transfer events.</title>
        <authorList>
            <person name="Petersen C."/>
            <person name="Sorensen T."/>
            <person name="Nielsen M.R."/>
            <person name="Sondergaard T.E."/>
            <person name="Sorensen J.L."/>
            <person name="Fitzpatrick D.A."/>
            <person name="Frisvad J.C."/>
            <person name="Nielsen K.L."/>
        </authorList>
    </citation>
    <scope>NUCLEOTIDE SEQUENCE [LARGE SCALE GENOMIC DNA]</scope>
    <source>
        <strain evidence="4 5">IBT 3361</strain>
    </source>
</reference>
<keyword evidence="1" id="KW-0479">Metal-binding</keyword>
<accession>A0ABQ8W2K9</accession>
<evidence type="ECO:0000313" key="5">
    <source>
        <dbReference type="Proteomes" id="UP001220256"/>
    </source>
</evidence>
<evidence type="ECO:0000259" key="3">
    <source>
        <dbReference type="Pfam" id="PF06155"/>
    </source>
</evidence>
<keyword evidence="5" id="KW-1185">Reference proteome</keyword>
<gene>
    <name evidence="4" type="ORF">N7505_010093</name>
</gene>
<evidence type="ECO:0000256" key="1">
    <source>
        <dbReference type="ARBA" id="ARBA00022723"/>
    </source>
</evidence>
<dbReference type="InterPro" id="IPR010376">
    <property type="entry name" value="GBBH-like_N"/>
</dbReference>
<dbReference type="InterPro" id="IPR038492">
    <property type="entry name" value="GBBH-like_N_sf"/>
</dbReference>
<feature type="non-terminal residue" evidence="4">
    <location>
        <position position="1"/>
    </location>
</feature>
<name>A0ABQ8W2K9_PENCH</name>
<dbReference type="Pfam" id="PF06155">
    <property type="entry name" value="GBBH-like_N"/>
    <property type="match status" value="1"/>
</dbReference>
<feature type="domain" description="Gamma-butyrobetaine hydroxylase-like N-terminal" evidence="3">
    <location>
        <begin position="112"/>
        <end position="170"/>
    </location>
</feature>
<dbReference type="EMBL" id="JAPVEB010000010">
    <property type="protein sequence ID" value="KAJ5254942.1"/>
    <property type="molecule type" value="Genomic_DNA"/>
</dbReference>